<name>A0A699L3Z1_TANCI</name>
<comment type="caution">
    <text evidence="2">The sequence shown here is derived from an EMBL/GenBank/DDBJ whole genome shotgun (WGS) entry which is preliminary data.</text>
</comment>
<dbReference type="AlphaFoldDB" id="A0A699L3Z1"/>
<sequence length="146" mass="16942">MSSDDTIMEDVINQGRMIDKSDRDEGVALMGEKEEEQKAEEVKVIVGDAQVEGRQAEIQAEIYQIDMNHPSKVKERSRKGQSRIKTRQKREAWRSQEMLKAVTVDRARKTKENKKRMNENSNTVGKLFKFKETRKDKGLNCNILKD</sequence>
<feature type="compositionally biased region" description="Basic residues" evidence="1">
    <location>
        <begin position="75"/>
        <end position="88"/>
    </location>
</feature>
<reference evidence="2" key="1">
    <citation type="journal article" date="2019" name="Sci. Rep.">
        <title>Draft genome of Tanacetum cinerariifolium, the natural source of mosquito coil.</title>
        <authorList>
            <person name="Yamashiro T."/>
            <person name="Shiraishi A."/>
            <person name="Satake H."/>
            <person name="Nakayama K."/>
        </authorList>
    </citation>
    <scope>NUCLEOTIDE SEQUENCE</scope>
</reference>
<gene>
    <name evidence="2" type="ORF">Tci_689955</name>
</gene>
<proteinExistence type="predicted"/>
<evidence type="ECO:0000313" key="2">
    <source>
        <dbReference type="EMBL" id="GFB17984.1"/>
    </source>
</evidence>
<accession>A0A699L3Z1</accession>
<evidence type="ECO:0000256" key="1">
    <source>
        <dbReference type="SAM" id="MobiDB-lite"/>
    </source>
</evidence>
<dbReference type="EMBL" id="BKCJ010569364">
    <property type="protein sequence ID" value="GFB17984.1"/>
    <property type="molecule type" value="Genomic_DNA"/>
</dbReference>
<feature type="region of interest" description="Disordered" evidence="1">
    <location>
        <begin position="70"/>
        <end position="92"/>
    </location>
</feature>
<organism evidence="2">
    <name type="scientific">Tanacetum cinerariifolium</name>
    <name type="common">Dalmatian daisy</name>
    <name type="synonym">Chrysanthemum cinerariifolium</name>
    <dbReference type="NCBI Taxonomy" id="118510"/>
    <lineage>
        <taxon>Eukaryota</taxon>
        <taxon>Viridiplantae</taxon>
        <taxon>Streptophyta</taxon>
        <taxon>Embryophyta</taxon>
        <taxon>Tracheophyta</taxon>
        <taxon>Spermatophyta</taxon>
        <taxon>Magnoliopsida</taxon>
        <taxon>eudicotyledons</taxon>
        <taxon>Gunneridae</taxon>
        <taxon>Pentapetalae</taxon>
        <taxon>asterids</taxon>
        <taxon>campanulids</taxon>
        <taxon>Asterales</taxon>
        <taxon>Asteraceae</taxon>
        <taxon>Asteroideae</taxon>
        <taxon>Anthemideae</taxon>
        <taxon>Anthemidinae</taxon>
        <taxon>Tanacetum</taxon>
    </lineage>
</organism>
<protein>
    <submittedName>
        <fullName evidence="2">Uncharacterized protein</fullName>
    </submittedName>
</protein>